<evidence type="ECO:0000313" key="2">
    <source>
        <dbReference type="EMBL" id="KYG25529.1"/>
    </source>
</evidence>
<feature type="chain" id="PRO_5039451059" description="Cell division protein FtsK" evidence="1">
    <location>
        <begin position="23"/>
        <end position="214"/>
    </location>
</feature>
<gene>
    <name evidence="2" type="ORF">AZF04_13645</name>
</gene>
<dbReference type="Pfam" id="PF14005">
    <property type="entry name" value="YpjP"/>
    <property type="match status" value="1"/>
</dbReference>
<protein>
    <recommendedName>
        <fullName evidence="4">Cell division protein FtsK</fullName>
    </recommendedName>
</protein>
<evidence type="ECO:0000313" key="3">
    <source>
        <dbReference type="Proteomes" id="UP000075806"/>
    </source>
</evidence>
<comment type="caution">
    <text evidence="2">The sequence shown here is derived from an EMBL/GenBank/DDBJ whole genome shotgun (WGS) entry which is preliminary data.</text>
</comment>
<sequence>MFTWVKRSLLVSTALLSIGLIATNEEFKEVQAEEPLKLAGANAIANKATILKLKENDYELFHEVLPSSSTNKYIQRDISSAKIYTDYMIQYAYESSMTKFGPFIGQQIEKPFQENILPKLAEAVTDTTSRLTDEEWKYVKLSETPINGSGEKIFHLYHELNGEDFLRFHVRRDQPPKQGYWFNFHYHTNLDQYEKHHELGNIYWGKDRPPKWMA</sequence>
<dbReference type="RefSeq" id="WP_061950302.1">
    <property type="nucleotide sequence ID" value="NZ_LTAO01000040.1"/>
</dbReference>
<keyword evidence="3" id="KW-1185">Reference proteome</keyword>
<dbReference type="OrthoDB" id="2435352at2"/>
<feature type="signal peptide" evidence="1">
    <location>
        <begin position="1"/>
        <end position="22"/>
    </location>
</feature>
<evidence type="ECO:0000256" key="1">
    <source>
        <dbReference type="SAM" id="SignalP"/>
    </source>
</evidence>
<dbReference type="InterPro" id="IPR025616">
    <property type="entry name" value="YpjP"/>
</dbReference>
<dbReference type="AlphaFoldDB" id="A0A162CM18"/>
<proteinExistence type="predicted"/>
<keyword evidence="1" id="KW-0732">Signal</keyword>
<organism evidence="2 3">
    <name type="scientific">Alkalihalobacillus trypoxylicola</name>
    <dbReference type="NCBI Taxonomy" id="519424"/>
    <lineage>
        <taxon>Bacteria</taxon>
        <taxon>Bacillati</taxon>
        <taxon>Bacillota</taxon>
        <taxon>Bacilli</taxon>
        <taxon>Bacillales</taxon>
        <taxon>Bacillaceae</taxon>
        <taxon>Alkalihalobacillus</taxon>
    </lineage>
</organism>
<evidence type="ECO:0008006" key="4">
    <source>
        <dbReference type="Google" id="ProtNLM"/>
    </source>
</evidence>
<dbReference type="EMBL" id="LTAO01000040">
    <property type="protein sequence ID" value="KYG25529.1"/>
    <property type="molecule type" value="Genomic_DNA"/>
</dbReference>
<accession>A0A162CM18</accession>
<reference evidence="2" key="1">
    <citation type="submission" date="2016-02" db="EMBL/GenBank/DDBJ databases">
        <title>Genome sequence of Bacillus trypoxylicola KCTC 13244(T).</title>
        <authorList>
            <person name="Jeong H."/>
            <person name="Park S.-H."/>
            <person name="Choi S.-K."/>
        </authorList>
    </citation>
    <scope>NUCLEOTIDE SEQUENCE [LARGE SCALE GENOMIC DNA]</scope>
    <source>
        <strain evidence="2">KCTC 13244</strain>
    </source>
</reference>
<dbReference type="Proteomes" id="UP000075806">
    <property type="component" value="Unassembled WGS sequence"/>
</dbReference>
<dbReference type="STRING" id="519424.AZF04_13645"/>
<name>A0A162CM18_9BACI</name>